<evidence type="ECO:0000313" key="9">
    <source>
        <dbReference type="Proteomes" id="UP000004295"/>
    </source>
</evidence>
<dbReference type="GO" id="GO:0046872">
    <property type="term" value="F:metal ion binding"/>
    <property type="evidence" value="ECO:0007669"/>
    <property type="project" value="UniProtKB-KW"/>
</dbReference>
<protein>
    <submittedName>
        <fullName evidence="8">Polyprenyl synthetase</fullName>
    </submittedName>
</protein>
<keyword evidence="3 6" id="KW-0808">Transferase</keyword>
<dbReference type="InterPro" id="IPR008949">
    <property type="entry name" value="Isoprenoid_synthase_dom_sf"/>
</dbReference>
<sequence length="325" mass="36295">MNIIEQIVQPIEDYRLAFEEEYAQAFVTESSIVAQSIEKITATRGKHIRPILMGLLVSLQGKEPNQRTISCAVLLEMLHMASLIHDDVIDQAPLRRGKPTLNAFYGNHSAVLVGDYILSIAFLRAAEIGGSSLIRTVANLGKHLSEGELLQIQVATERIIDEKNYFSIIEKKTATLFEACAALGMYSIDAKPEELLKMTQLGKHLGIAFQLRDDIFDYTKESEVGKPVGNDLKEGKITLPLIYVYNQADANLKEQIKNLLDKVESDEKAIADLLQMAHQFGGIDYAQKRLEEELSKALTILRSFPNSPANNSLVLLTEYLGKRTY</sequence>
<dbReference type="EMBL" id="ACNN01000020">
    <property type="protein sequence ID" value="EEN82784.1"/>
    <property type="molecule type" value="Genomic_DNA"/>
</dbReference>
<evidence type="ECO:0000256" key="7">
    <source>
        <dbReference type="SAM" id="Coils"/>
    </source>
</evidence>
<comment type="similarity">
    <text evidence="2 6">Belongs to the FPP/GGPP synthase family.</text>
</comment>
<dbReference type="PANTHER" id="PTHR12001:SF69">
    <property type="entry name" value="ALL TRANS-POLYPRENYL-DIPHOSPHATE SYNTHASE PDSS1"/>
    <property type="match status" value="1"/>
</dbReference>
<dbReference type="STRING" id="553175.POREN0001_0181"/>
<evidence type="ECO:0000256" key="5">
    <source>
        <dbReference type="ARBA" id="ARBA00022842"/>
    </source>
</evidence>
<keyword evidence="7" id="KW-0175">Coiled coil</keyword>
<dbReference type="AlphaFoldDB" id="C3JAE5"/>
<proteinExistence type="inferred from homology"/>
<comment type="caution">
    <text evidence="8">The sequence shown here is derived from an EMBL/GenBank/DDBJ whole genome shotgun (WGS) entry which is preliminary data.</text>
</comment>
<name>C3JAE5_POREA</name>
<dbReference type="GO" id="GO:0008299">
    <property type="term" value="P:isoprenoid biosynthetic process"/>
    <property type="evidence" value="ECO:0007669"/>
    <property type="project" value="InterPro"/>
</dbReference>
<dbReference type="Gene3D" id="1.10.600.10">
    <property type="entry name" value="Farnesyl Diphosphate Synthase"/>
    <property type="match status" value="1"/>
</dbReference>
<gene>
    <name evidence="8" type="ORF">POREN0001_0181</name>
</gene>
<organism evidence="8 9">
    <name type="scientific">Porphyromonas endodontalis (strain ATCC 35406 / DSM 24491 / JCM 8526 / CCUG 16442 / BCRC 14492 / NCTC 13058 / HG 370)</name>
    <name type="common">Bacteroides endodontalis</name>
    <dbReference type="NCBI Taxonomy" id="553175"/>
    <lineage>
        <taxon>Bacteria</taxon>
        <taxon>Pseudomonadati</taxon>
        <taxon>Bacteroidota</taxon>
        <taxon>Bacteroidia</taxon>
        <taxon>Bacteroidales</taxon>
        <taxon>Porphyromonadaceae</taxon>
        <taxon>Porphyromonas</taxon>
    </lineage>
</organism>
<feature type="coiled-coil region" evidence="7">
    <location>
        <begin position="249"/>
        <end position="276"/>
    </location>
</feature>
<evidence type="ECO:0000313" key="8">
    <source>
        <dbReference type="EMBL" id="EEN82784.1"/>
    </source>
</evidence>
<keyword evidence="5" id="KW-0460">Magnesium</keyword>
<dbReference type="SUPFAM" id="SSF48576">
    <property type="entry name" value="Terpenoid synthases"/>
    <property type="match status" value="1"/>
</dbReference>
<reference evidence="8 9" key="1">
    <citation type="submission" date="2009-04" db="EMBL/GenBank/DDBJ databases">
        <authorList>
            <person name="Sebastian Y."/>
            <person name="Madupu R."/>
            <person name="Durkin A.S."/>
            <person name="Torralba M."/>
            <person name="Methe B."/>
            <person name="Sutton G.G."/>
            <person name="Strausberg R.L."/>
            <person name="Nelson K.E."/>
        </authorList>
    </citation>
    <scope>NUCLEOTIDE SEQUENCE [LARGE SCALE GENOMIC DNA]</scope>
    <source>
        <strain evidence="9">ATCC 35406 / BCRC 14492 / JCM 8526 / NCTC 13058 / HG 370</strain>
    </source>
</reference>
<accession>C3JAE5</accession>
<dbReference type="InterPro" id="IPR000092">
    <property type="entry name" value="Polyprenyl_synt"/>
</dbReference>
<dbReference type="PROSITE" id="PS00444">
    <property type="entry name" value="POLYPRENYL_SYNTHASE_2"/>
    <property type="match status" value="1"/>
</dbReference>
<dbReference type="PANTHER" id="PTHR12001">
    <property type="entry name" value="GERANYLGERANYL PYROPHOSPHATE SYNTHASE"/>
    <property type="match status" value="1"/>
</dbReference>
<dbReference type="GeneID" id="93365192"/>
<evidence type="ECO:0000256" key="2">
    <source>
        <dbReference type="ARBA" id="ARBA00006706"/>
    </source>
</evidence>
<dbReference type="GO" id="GO:0004659">
    <property type="term" value="F:prenyltransferase activity"/>
    <property type="evidence" value="ECO:0007669"/>
    <property type="project" value="InterPro"/>
</dbReference>
<evidence type="ECO:0000256" key="6">
    <source>
        <dbReference type="RuleBase" id="RU004466"/>
    </source>
</evidence>
<comment type="cofactor">
    <cofactor evidence="1">
        <name>Mg(2+)</name>
        <dbReference type="ChEBI" id="CHEBI:18420"/>
    </cofactor>
</comment>
<dbReference type="InterPro" id="IPR033749">
    <property type="entry name" value="Polyprenyl_synt_CS"/>
</dbReference>
<keyword evidence="4" id="KW-0479">Metal-binding</keyword>
<dbReference type="RefSeq" id="WP_004333713.1">
    <property type="nucleotide sequence ID" value="NZ_ACNN01000020.1"/>
</dbReference>
<dbReference type="PROSITE" id="PS00723">
    <property type="entry name" value="POLYPRENYL_SYNTHASE_1"/>
    <property type="match status" value="1"/>
</dbReference>
<dbReference type="Pfam" id="PF00348">
    <property type="entry name" value="polyprenyl_synt"/>
    <property type="match status" value="1"/>
</dbReference>
<keyword evidence="9" id="KW-1185">Reference proteome</keyword>
<dbReference type="SFLD" id="SFLDS00005">
    <property type="entry name" value="Isoprenoid_Synthase_Type_I"/>
    <property type="match status" value="1"/>
</dbReference>
<evidence type="ECO:0000256" key="1">
    <source>
        <dbReference type="ARBA" id="ARBA00001946"/>
    </source>
</evidence>
<dbReference type="eggNOG" id="COG0142">
    <property type="taxonomic scope" value="Bacteria"/>
</dbReference>
<evidence type="ECO:0000256" key="4">
    <source>
        <dbReference type="ARBA" id="ARBA00022723"/>
    </source>
</evidence>
<dbReference type="CDD" id="cd00685">
    <property type="entry name" value="Trans_IPPS_HT"/>
    <property type="match status" value="1"/>
</dbReference>
<dbReference type="Proteomes" id="UP000004295">
    <property type="component" value="Unassembled WGS sequence"/>
</dbReference>
<evidence type="ECO:0000256" key="3">
    <source>
        <dbReference type="ARBA" id="ARBA00022679"/>
    </source>
</evidence>